<evidence type="ECO:0000313" key="2">
    <source>
        <dbReference type="Proteomes" id="UP000195221"/>
    </source>
</evidence>
<organism evidence="1 2">
    <name type="scientific">Caballeronia sordidicola</name>
    <name type="common">Burkholderia sordidicola</name>
    <dbReference type="NCBI Taxonomy" id="196367"/>
    <lineage>
        <taxon>Bacteria</taxon>
        <taxon>Pseudomonadati</taxon>
        <taxon>Pseudomonadota</taxon>
        <taxon>Betaproteobacteria</taxon>
        <taxon>Burkholderiales</taxon>
        <taxon>Burkholderiaceae</taxon>
        <taxon>Caballeronia</taxon>
    </lineage>
</organism>
<dbReference type="EMBL" id="NBTZ01000148">
    <property type="protein sequence ID" value="OTP67777.1"/>
    <property type="molecule type" value="Genomic_DNA"/>
</dbReference>
<dbReference type="RefSeq" id="WP_075358259.1">
    <property type="nucleotide sequence ID" value="NZ_MSRG01000025.1"/>
</dbReference>
<name>A0A242M932_CABSO</name>
<accession>A0A242M932</accession>
<protein>
    <submittedName>
        <fullName evidence="1">Uncharacterized protein</fullName>
    </submittedName>
</protein>
<evidence type="ECO:0000313" key="1">
    <source>
        <dbReference type="EMBL" id="OTP67777.1"/>
    </source>
</evidence>
<comment type="caution">
    <text evidence="1">The sequence shown here is derived from an EMBL/GenBank/DDBJ whole genome shotgun (WGS) entry which is preliminary data.</text>
</comment>
<sequence length="89" mass="10006">MATNERLAQLETLWVSIRPLQDRAKQRHDDQLSKDIEALFSSIAVICDGDPNMNDEIKTARVLLSLGHPQAALEKSRAILIEAARLRND</sequence>
<reference evidence="1 2" key="1">
    <citation type="submission" date="2017-03" db="EMBL/GenBank/DDBJ databases">
        <title>Genome analysis of strain PAMC 26577.</title>
        <authorList>
            <person name="Oh H.-M."/>
            <person name="Yang J.-A."/>
        </authorList>
    </citation>
    <scope>NUCLEOTIDE SEQUENCE [LARGE SCALE GENOMIC DNA]</scope>
    <source>
        <strain evidence="1 2">PAMC 26577</strain>
    </source>
</reference>
<gene>
    <name evidence="1" type="ORF">PAMC26577_35935</name>
</gene>
<proteinExistence type="predicted"/>
<dbReference type="AlphaFoldDB" id="A0A242M932"/>
<dbReference type="Proteomes" id="UP000195221">
    <property type="component" value="Unassembled WGS sequence"/>
</dbReference>